<dbReference type="RefSeq" id="XP_001295139.1">
    <property type="nucleotide sequence ID" value="XM_001295138.1"/>
</dbReference>
<evidence type="ECO:0000313" key="1">
    <source>
        <dbReference type="EMBL" id="EAX82209.1"/>
    </source>
</evidence>
<dbReference type="KEGG" id="tva:4739838"/>
<proteinExistence type="predicted"/>
<protein>
    <submittedName>
        <fullName evidence="1">Uncharacterized protein</fullName>
    </submittedName>
</protein>
<organism evidence="1 2">
    <name type="scientific">Trichomonas vaginalis (strain ATCC PRA-98 / G3)</name>
    <dbReference type="NCBI Taxonomy" id="412133"/>
    <lineage>
        <taxon>Eukaryota</taxon>
        <taxon>Metamonada</taxon>
        <taxon>Parabasalia</taxon>
        <taxon>Trichomonadida</taxon>
        <taxon>Trichomonadidae</taxon>
        <taxon>Trichomonas</taxon>
    </lineage>
</organism>
<sequence>MLNCIDSVGLSTYEILLITDSRKNDEVDELEQIYKQYDRLLIFESSLKDPWTALLSGILHCNGRYIFSFFPFQALSLTDLTKMFEKLQTMLSQSNDRRAIVWGLWPTTDSSYKYVNTNLGKFITWACNKIYKLHNLDTTALSRSRCQLMTREAALDIIPNVVTDFAADCEMLIISGELEVPCSYFHNTLVLEERANFKSIYRVGELMILLILEVLDLAGFYNINHYYFQNYAARSIL</sequence>
<dbReference type="Proteomes" id="UP000001542">
    <property type="component" value="Unassembled WGS sequence"/>
</dbReference>
<dbReference type="VEuPathDB" id="TrichDB:TVAG_186880"/>
<accession>A2GKV7</accession>
<evidence type="ECO:0000313" key="2">
    <source>
        <dbReference type="Proteomes" id="UP000001542"/>
    </source>
</evidence>
<reference evidence="1" key="1">
    <citation type="submission" date="2006-10" db="EMBL/GenBank/DDBJ databases">
        <authorList>
            <person name="Amadeo P."/>
            <person name="Zhao Q."/>
            <person name="Wortman J."/>
            <person name="Fraser-Liggett C."/>
            <person name="Carlton J."/>
        </authorList>
    </citation>
    <scope>NUCLEOTIDE SEQUENCE</scope>
    <source>
        <strain evidence="1">G3</strain>
    </source>
</reference>
<dbReference type="InParanoid" id="A2GKV7"/>
<keyword evidence="2" id="KW-1185">Reference proteome</keyword>
<reference evidence="1" key="2">
    <citation type="journal article" date="2007" name="Science">
        <title>Draft genome sequence of the sexually transmitted pathogen Trichomonas vaginalis.</title>
        <authorList>
            <person name="Carlton J.M."/>
            <person name="Hirt R.P."/>
            <person name="Silva J.C."/>
            <person name="Delcher A.L."/>
            <person name="Schatz M."/>
            <person name="Zhao Q."/>
            <person name="Wortman J.R."/>
            <person name="Bidwell S.L."/>
            <person name="Alsmark U.C.M."/>
            <person name="Besteiro S."/>
            <person name="Sicheritz-Ponten T."/>
            <person name="Noel C.J."/>
            <person name="Dacks J.B."/>
            <person name="Foster P.G."/>
            <person name="Simillion C."/>
            <person name="Van de Peer Y."/>
            <person name="Miranda-Saavedra D."/>
            <person name="Barton G.J."/>
            <person name="Westrop G.D."/>
            <person name="Mueller S."/>
            <person name="Dessi D."/>
            <person name="Fiori P.L."/>
            <person name="Ren Q."/>
            <person name="Paulsen I."/>
            <person name="Zhang H."/>
            <person name="Bastida-Corcuera F.D."/>
            <person name="Simoes-Barbosa A."/>
            <person name="Brown M.T."/>
            <person name="Hayes R.D."/>
            <person name="Mukherjee M."/>
            <person name="Okumura C.Y."/>
            <person name="Schneider R."/>
            <person name="Smith A.J."/>
            <person name="Vanacova S."/>
            <person name="Villalvazo M."/>
            <person name="Haas B.J."/>
            <person name="Pertea M."/>
            <person name="Feldblyum T.V."/>
            <person name="Utterback T.R."/>
            <person name="Shu C.L."/>
            <person name="Osoegawa K."/>
            <person name="de Jong P.J."/>
            <person name="Hrdy I."/>
            <person name="Horvathova L."/>
            <person name="Zubacova Z."/>
            <person name="Dolezal P."/>
            <person name="Malik S.B."/>
            <person name="Logsdon J.M. Jr."/>
            <person name="Henze K."/>
            <person name="Gupta A."/>
            <person name="Wang C.C."/>
            <person name="Dunne R.L."/>
            <person name="Upcroft J.A."/>
            <person name="Upcroft P."/>
            <person name="White O."/>
            <person name="Salzberg S.L."/>
            <person name="Tang P."/>
            <person name="Chiu C.-H."/>
            <person name="Lee Y.-S."/>
            <person name="Embley T.M."/>
            <person name="Coombs G.H."/>
            <person name="Mottram J.C."/>
            <person name="Tachezy J."/>
            <person name="Fraser-Liggett C.M."/>
            <person name="Johnson P.J."/>
        </authorList>
    </citation>
    <scope>NUCLEOTIDE SEQUENCE [LARGE SCALE GENOMIC DNA]</scope>
    <source>
        <strain evidence="1">G3</strain>
    </source>
</reference>
<gene>
    <name evidence="1" type="ORF">TVAG_186880</name>
</gene>
<dbReference type="CDD" id="cd00761">
    <property type="entry name" value="Glyco_tranf_GTA_type"/>
    <property type="match status" value="1"/>
</dbReference>
<dbReference type="EMBL" id="DS116891">
    <property type="protein sequence ID" value="EAX82209.1"/>
    <property type="molecule type" value="Genomic_DNA"/>
</dbReference>
<name>A2GKV7_TRIV3</name>
<dbReference type="AlphaFoldDB" id="A2GKV7"/>
<dbReference type="VEuPathDB" id="TrichDB:TVAGG3_0483050"/>